<dbReference type="EMBL" id="CP144700">
    <property type="protein sequence ID" value="WVZ22015.1"/>
    <property type="molecule type" value="Genomic_DNA"/>
</dbReference>
<protein>
    <submittedName>
        <fullName evidence="2">Uncharacterized protein</fullName>
    </submittedName>
</protein>
<accession>A0AAQ3P6P6</accession>
<feature type="compositionally biased region" description="Basic and acidic residues" evidence="1">
    <location>
        <begin position="171"/>
        <end position="184"/>
    </location>
</feature>
<organism evidence="2 3">
    <name type="scientific">Vigna mungo</name>
    <name type="common">Black gram</name>
    <name type="synonym">Phaseolus mungo</name>
    <dbReference type="NCBI Taxonomy" id="3915"/>
    <lineage>
        <taxon>Eukaryota</taxon>
        <taxon>Viridiplantae</taxon>
        <taxon>Streptophyta</taxon>
        <taxon>Embryophyta</taxon>
        <taxon>Tracheophyta</taxon>
        <taxon>Spermatophyta</taxon>
        <taxon>Magnoliopsida</taxon>
        <taxon>eudicotyledons</taxon>
        <taxon>Gunneridae</taxon>
        <taxon>Pentapetalae</taxon>
        <taxon>rosids</taxon>
        <taxon>fabids</taxon>
        <taxon>Fabales</taxon>
        <taxon>Fabaceae</taxon>
        <taxon>Papilionoideae</taxon>
        <taxon>50 kb inversion clade</taxon>
        <taxon>NPAAA clade</taxon>
        <taxon>indigoferoid/millettioid clade</taxon>
        <taxon>Phaseoleae</taxon>
        <taxon>Vigna</taxon>
    </lineage>
</organism>
<proteinExistence type="predicted"/>
<dbReference type="Proteomes" id="UP001374535">
    <property type="component" value="Chromosome 1"/>
</dbReference>
<feature type="compositionally biased region" description="Pro residues" evidence="1">
    <location>
        <begin position="115"/>
        <end position="125"/>
    </location>
</feature>
<feature type="compositionally biased region" description="Polar residues" evidence="1">
    <location>
        <begin position="158"/>
        <end position="170"/>
    </location>
</feature>
<evidence type="ECO:0000313" key="2">
    <source>
        <dbReference type="EMBL" id="WVZ22015.1"/>
    </source>
</evidence>
<dbReference type="AlphaFoldDB" id="A0AAQ3P6P6"/>
<evidence type="ECO:0000313" key="3">
    <source>
        <dbReference type="Proteomes" id="UP001374535"/>
    </source>
</evidence>
<keyword evidence="3" id="KW-1185">Reference proteome</keyword>
<reference evidence="2 3" key="1">
    <citation type="journal article" date="2023" name="Life. Sci Alliance">
        <title>Evolutionary insights into 3D genome organization and epigenetic landscape of Vigna mungo.</title>
        <authorList>
            <person name="Junaid A."/>
            <person name="Singh B."/>
            <person name="Bhatia S."/>
        </authorList>
    </citation>
    <scope>NUCLEOTIDE SEQUENCE [LARGE SCALE GENOMIC DNA]</scope>
    <source>
        <strain evidence="2">Urdbean</strain>
    </source>
</reference>
<feature type="compositionally biased region" description="Low complexity" evidence="1">
    <location>
        <begin position="134"/>
        <end position="146"/>
    </location>
</feature>
<gene>
    <name evidence="2" type="ORF">V8G54_000559</name>
</gene>
<evidence type="ECO:0000256" key="1">
    <source>
        <dbReference type="SAM" id="MobiDB-lite"/>
    </source>
</evidence>
<feature type="compositionally biased region" description="Polar residues" evidence="1">
    <location>
        <begin position="104"/>
        <end position="114"/>
    </location>
</feature>
<name>A0AAQ3P6P6_VIGMU</name>
<feature type="region of interest" description="Disordered" evidence="1">
    <location>
        <begin position="104"/>
        <end position="184"/>
    </location>
</feature>
<sequence>MRNILNLYMNEMRLVKINTVIKTRELYNFIIRCYLYKCLGCLSLQITCSSSNESPQKNHYTVFTHTFRIGYLQNISGFFFQNKSRTTILPFLLPRILYTPREQWQNEMSDSQAPRPTPHPGPRAHPNPARQERSLCSTSQTSSLLCFFRTPPSPSQAPPRNSDPTCQSNSPHREPEPVLGSKED</sequence>